<dbReference type="GO" id="GO:0016872">
    <property type="term" value="F:intramolecular lyase activity"/>
    <property type="evidence" value="ECO:0007669"/>
    <property type="project" value="InterPro"/>
</dbReference>
<feature type="domain" description="Chalcone isomerase" evidence="2">
    <location>
        <begin position="18"/>
        <end position="186"/>
    </location>
</feature>
<dbReference type="PANTHER" id="PTHR47698:SF2">
    <property type="entry name" value="FATTY-ACID-BINDING PROTEIN 3, CHLOROPLASTIC"/>
    <property type="match status" value="1"/>
</dbReference>
<dbReference type="InterPro" id="IPR016088">
    <property type="entry name" value="Chalcone_isomerase_3-sand"/>
</dbReference>
<name>A0A1K2HAG2_9NEIS</name>
<proteinExistence type="predicted"/>
<dbReference type="Gene3D" id="3.50.70.10">
    <property type="match status" value="1"/>
</dbReference>
<gene>
    <name evidence="3" type="ORF">SAMN02745887_00986</name>
</gene>
<evidence type="ECO:0000313" key="3">
    <source>
        <dbReference type="EMBL" id="SFZ73798.1"/>
    </source>
</evidence>
<dbReference type="AlphaFoldDB" id="A0A1K2HAG2"/>
<evidence type="ECO:0000256" key="1">
    <source>
        <dbReference type="SAM" id="SignalP"/>
    </source>
</evidence>
<dbReference type="InterPro" id="IPR036298">
    <property type="entry name" value="Chalcone_isomerase_sf"/>
</dbReference>
<dbReference type="SUPFAM" id="SSF54626">
    <property type="entry name" value="Chalcone isomerase"/>
    <property type="match status" value="1"/>
</dbReference>
<dbReference type="Proteomes" id="UP000186513">
    <property type="component" value="Unassembled WGS sequence"/>
</dbReference>
<keyword evidence="3" id="KW-0413">Isomerase</keyword>
<sequence>MKKAVALLLMTASMVVGAAEIGGVKLEDNLKVGGSDLQLNGGGVRVKFGIAKVYVGALYTAQKTADANAVISATTPRRMQISMLRDVAAEDLHSSFIDGLEDNTSSAEFAGFKPRIQEMNAIFQSVKEVKKGDVIALDFIPGKGTQITVRGQVKDVIAGDDFARALLKIWLGGKPASSDLKKGLLGSK</sequence>
<evidence type="ECO:0000313" key="4">
    <source>
        <dbReference type="Proteomes" id="UP000186513"/>
    </source>
</evidence>
<keyword evidence="1" id="KW-0732">Signal</keyword>
<dbReference type="STRING" id="1121279.SAMN02745887_00986"/>
<reference evidence="3 4" key="1">
    <citation type="submission" date="2016-11" db="EMBL/GenBank/DDBJ databases">
        <authorList>
            <person name="Jaros S."/>
            <person name="Januszkiewicz K."/>
            <person name="Wedrychowicz H."/>
        </authorList>
    </citation>
    <scope>NUCLEOTIDE SEQUENCE [LARGE SCALE GENOMIC DNA]</scope>
    <source>
        <strain evidence="3 4">DSM 18899</strain>
    </source>
</reference>
<keyword evidence="4" id="KW-1185">Reference proteome</keyword>
<dbReference type="PANTHER" id="PTHR47698">
    <property type="entry name" value="FATTY-ACID-BINDING PROTEIN 3, CHLOROPLASTIC"/>
    <property type="match status" value="1"/>
</dbReference>
<dbReference type="Pfam" id="PF16036">
    <property type="entry name" value="Chalcone_3"/>
    <property type="match status" value="1"/>
</dbReference>
<protein>
    <submittedName>
        <fullName evidence="3">Chalcone isomerase-like</fullName>
    </submittedName>
</protein>
<organism evidence="3 4">
    <name type="scientific">Chitinimonas taiwanensis DSM 18899</name>
    <dbReference type="NCBI Taxonomy" id="1121279"/>
    <lineage>
        <taxon>Bacteria</taxon>
        <taxon>Pseudomonadati</taxon>
        <taxon>Pseudomonadota</taxon>
        <taxon>Betaproteobacteria</taxon>
        <taxon>Neisseriales</taxon>
        <taxon>Chitinibacteraceae</taxon>
        <taxon>Chitinimonas</taxon>
    </lineage>
</organism>
<evidence type="ECO:0000259" key="2">
    <source>
        <dbReference type="Pfam" id="PF16036"/>
    </source>
</evidence>
<dbReference type="InterPro" id="IPR016087">
    <property type="entry name" value="Chalcone_isomerase"/>
</dbReference>
<dbReference type="EMBL" id="FPKR01000003">
    <property type="protein sequence ID" value="SFZ73798.1"/>
    <property type="molecule type" value="Genomic_DNA"/>
</dbReference>
<accession>A0A1K2HAG2</accession>
<feature type="chain" id="PRO_5013221923" evidence="1">
    <location>
        <begin position="19"/>
        <end position="188"/>
    </location>
</feature>
<dbReference type="RefSeq" id="WP_072427515.1">
    <property type="nucleotide sequence ID" value="NZ_FPKR01000003.1"/>
</dbReference>
<feature type="signal peptide" evidence="1">
    <location>
        <begin position="1"/>
        <end position="18"/>
    </location>
</feature>